<name>A0A9W4SD82_9GLOM</name>
<dbReference type="Proteomes" id="UP001153678">
    <property type="component" value="Unassembled WGS sequence"/>
</dbReference>
<protein>
    <submittedName>
        <fullName evidence="1">10746_t:CDS:1</fullName>
    </submittedName>
</protein>
<dbReference type="OrthoDB" id="10547170at2759"/>
<dbReference type="AlphaFoldDB" id="A0A9W4SD82"/>
<gene>
    <name evidence="1" type="ORF">FWILDA_LOCUS1397</name>
</gene>
<comment type="caution">
    <text evidence="1">The sequence shown here is derived from an EMBL/GenBank/DDBJ whole genome shotgun (WGS) entry which is preliminary data.</text>
</comment>
<sequence>MEVRTEFQNEGPPLDPLKDLKDNIINQINQKMAADPKIKTSELKDENQNYKDDIQKATQKNQINGIYNELKADIETKRDKKKLAASFQKLISQAQQARQTDNSSSLAQLLMQIYNYQGDSGLYSQYESEIKQWETYLNQQGANAFKDLKINAINDLLQQEPKVTITELKEKSRDFQRIISQTSDFTKLNQFESRVRDNVFEVRTEKKFSQLLTSAQNAKSEEEKSLVTQQVYK</sequence>
<evidence type="ECO:0000313" key="2">
    <source>
        <dbReference type="Proteomes" id="UP001153678"/>
    </source>
</evidence>
<keyword evidence="2" id="KW-1185">Reference proteome</keyword>
<proteinExistence type="predicted"/>
<organism evidence="1 2">
    <name type="scientific">Funneliformis geosporum</name>
    <dbReference type="NCBI Taxonomy" id="1117311"/>
    <lineage>
        <taxon>Eukaryota</taxon>
        <taxon>Fungi</taxon>
        <taxon>Fungi incertae sedis</taxon>
        <taxon>Mucoromycota</taxon>
        <taxon>Glomeromycotina</taxon>
        <taxon>Glomeromycetes</taxon>
        <taxon>Glomerales</taxon>
        <taxon>Glomeraceae</taxon>
        <taxon>Funneliformis</taxon>
    </lineage>
</organism>
<evidence type="ECO:0000313" key="1">
    <source>
        <dbReference type="EMBL" id="CAI2164102.1"/>
    </source>
</evidence>
<reference evidence="1" key="1">
    <citation type="submission" date="2022-08" db="EMBL/GenBank/DDBJ databases">
        <authorList>
            <person name="Kallberg Y."/>
            <person name="Tangrot J."/>
            <person name="Rosling A."/>
        </authorList>
    </citation>
    <scope>NUCLEOTIDE SEQUENCE</scope>
    <source>
        <strain evidence="1">Wild A</strain>
    </source>
</reference>
<accession>A0A9W4SD82</accession>
<dbReference type="EMBL" id="CAMKVN010000131">
    <property type="protein sequence ID" value="CAI2164102.1"/>
    <property type="molecule type" value="Genomic_DNA"/>
</dbReference>